<dbReference type="InterPro" id="IPR050317">
    <property type="entry name" value="Plant_Fungal_Acyltransferase"/>
</dbReference>
<dbReference type="PANTHER" id="PTHR31642">
    <property type="entry name" value="TRICHOTHECENE 3-O-ACETYLTRANSFERASE"/>
    <property type="match status" value="1"/>
</dbReference>
<evidence type="ECO:0000256" key="1">
    <source>
        <dbReference type="ARBA" id="ARBA00009861"/>
    </source>
</evidence>
<evidence type="ECO:0000313" key="3">
    <source>
        <dbReference type="Proteomes" id="UP000823775"/>
    </source>
</evidence>
<sequence>MGTKIREFNVKVINSEVVVAMLLMQEHWLPQSNLDFLLPPVDVGVYFCYEKPIKLYWTFGSMVRLLKVSLAETLVSYYAFAGELVQYLAGEPQIFCNNAGVHFTEALTDVELKEIHFNNPDESIEGKLVPKKKHGVLAVQISEPKCGGVVVGCIFDHRIAEAYSANMFLVSWAELAQSEPLSQLPSFLFPRLRRPSYYYDPLIDSMYLPISALKQETTNINQVILSRISYVKAEEINHLQSLANFNKTNFTKLVSFSAFLWKIIASAGTTEISNNTINNKKFKLGIVVNGRTRLSNGDENQTKLLKGEIRICDVMPMPSPKGNGDWIVYMHMLKGQVDLVEAIASNVFKPITAEYLNLK</sequence>
<reference evidence="2 3" key="1">
    <citation type="journal article" date="2021" name="BMC Genomics">
        <title>Datura genome reveals duplications of psychoactive alkaloid biosynthetic genes and high mutation rate following tissue culture.</title>
        <authorList>
            <person name="Rajewski A."/>
            <person name="Carter-House D."/>
            <person name="Stajich J."/>
            <person name="Litt A."/>
        </authorList>
    </citation>
    <scope>NUCLEOTIDE SEQUENCE [LARGE SCALE GENOMIC DNA]</scope>
    <source>
        <strain evidence="2">AR-01</strain>
    </source>
</reference>
<proteinExistence type="inferred from homology"/>
<protein>
    <submittedName>
        <fullName evidence="2">Uncharacterized protein</fullName>
    </submittedName>
</protein>
<name>A0ABS8S506_DATST</name>
<dbReference type="EMBL" id="JACEIK010000247">
    <property type="protein sequence ID" value="MCD7453320.1"/>
    <property type="molecule type" value="Genomic_DNA"/>
</dbReference>
<comment type="similarity">
    <text evidence="1">Belongs to the plant acyltransferase family.</text>
</comment>
<dbReference type="Proteomes" id="UP000823775">
    <property type="component" value="Unassembled WGS sequence"/>
</dbReference>
<accession>A0ABS8S506</accession>
<dbReference type="Gene3D" id="3.30.559.10">
    <property type="entry name" value="Chloramphenicol acetyltransferase-like domain"/>
    <property type="match status" value="2"/>
</dbReference>
<dbReference type="PANTHER" id="PTHR31642:SF266">
    <property type="entry name" value="HXXXD-TYPE ACYL-TRANSFERASE FAMILY PROTEIN"/>
    <property type="match status" value="1"/>
</dbReference>
<dbReference type="InterPro" id="IPR023213">
    <property type="entry name" value="CAT-like_dom_sf"/>
</dbReference>
<keyword evidence="3" id="KW-1185">Reference proteome</keyword>
<gene>
    <name evidence="2" type="ORF">HAX54_020485</name>
</gene>
<evidence type="ECO:0000313" key="2">
    <source>
        <dbReference type="EMBL" id="MCD7453320.1"/>
    </source>
</evidence>
<organism evidence="2 3">
    <name type="scientific">Datura stramonium</name>
    <name type="common">Jimsonweed</name>
    <name type="synonym">Common thornapple</name>
    <dbReference type="NCBI Taxonomy" id="4076"/>
    <lineage>
        <taxon>Eukaryota</taxon>
        <taxon>Viridiplantae</taxon>
        <taxon>Streptophyta</taxon>
        <taxon>Embryophyta</taxon>
        <taxon>Tracheophyta</taxon>
        <taxon>Spermatophyta</taxon>
        <taxon>Magnoliopsida</taxon>
        <taxon>eudicotyledons</taxon>
        <taxon>Gunneridae</taxon>
        <taxon>Pentapetalae</taxon>
        <taxon>asterids</taxon>
        <taxon>lamiids</taxon>
        <taxon>Solanales</taxon>
        <taxon>Solanaceae</taxon>
        <taxon>Solanoideae</taxon>
        <taxon>Datureae</taxon>
        <taxon>Datura</taxon>
    </lineage>
</organism>
<dbReference type="Pfam" id="PF02458">
    <property type="entry name" value="Transferase"/>
    <property type="match status" value="1"/>
</dbReference>
<comment type="caution">
    <text evidence="2">The sequence shown here is derived from an EMBL/GenBank/DDBJ whole genome shotgun (WGS) entry which is preliminary data.</text>
</comment>